<evidence type="ECO:0000259" key="7">
    <source>
        <dbReference type="Pfam" id="PF08340"/>
    </source>
</evidence>
<evidence type="ECO:0000313" key="8">
    <source>
        <dbReference type="EMBL" id="MEO1780819.1"/>
    </source>
</evidence>
<comment type="cofactor">
    <cofactor evidence="1">
        <name>a divalent metal cation</name>
        <dbReference type="ChEBI" id="CHEBI:60240"/>
    </cofactor>
</comment>
<dbReference type="InterPro" id="IPR013551">
    <property type="entry name" value="YicC-like_C"/>
</dbReference>
<dbReference type="PANTHER" id="PTHR30636:SF3">
    <property type="entry name" value="UPF0701 PROTEIN YICC"/>
    <property type="match status" value="1"/>
</dbReference>
<evidence type="ECO:0000259" key="6">
    <source>
        <dbReference type="Pfam" id="PF03755"/>
    </source>
</evidence>
<feature type="domain" description="Endoribonuclease YicC-like C-terminal" evidence="7">
    <location>
        <begin position="183"/>
        <end position="294"/>
    </location>
</feature>
<evidence type="ECO:0000256" key="2">
    <source>
        <dbReference type="ARBA" id="ARBA00022722"/>
    </source>
</evidence>
<sequence length="294" mass="32823">MLKSMTGFGESTQVNGHYSVTVEIKSVNHRFLDIQIRSPKQVNAYETQIRQIIKDTLPRGRVEVFVTIKETSDEGKKVAIHWGLIDQLVTQLQVGAAKYGATDLPVSQIIQQVVTLPDFVEITEQGQTDESLAGLLLAAVTEACGQNAASRLIEGAGLEAVMVANRQVIGAALTQLSEFVTVYETEFSARFQQKLQDYLGSSVDQERLLTEMALLLERGDIHEELDRLAIHLKKFDQLVTKEEPVGRELDFLIQEMNREINTIGSKSGAIEIKELVVQMKTTVEKIREQVQNVE</sequence>
<dbReference type="Pfam" id="PF08340">
    <property type="entry name" value="YicC-like_C"/>
    <property type="match status" value="1"/>
</dbReference>
<keyword evidence="2" id="KW-0540">Nuclease</keyword>
<keyword evidence="9" id="KW-1185">Reference proteome</keyword>
<dbReference type="NCBIfam" id="TIGR00255">
    <property type="entry name" value="YicC/YloC family endoribonuclease"/>
    <property type="match status" value="1"/>
</dbReference>
<keyword evidence="4" id="KW-0378">Hydrolase</keyword>
<dbReference type="Pfam" id="PF03755">
    <property type="entry name" value="YicC-like_N"/>
    <property type="match status" value="1"/>
</dbReference>
<keyword evidence="3" id="KW-0255">Endonuclease</keyword>
<name>A0ABV0EYF4_9ENTE</name>
<comment type="similarity">
    <text evidence="5">Belongs to the YicC/YloC family.</text>
</comment>
<comment type="caution">
    <text evidence="8">The sequence shown here is derived from an EMBL/GenBank/DDBJ whole genome shotgun (WGS) entry which is preliminary data.</text>
</comment>
<accession>A0ABV0EYF4</accession>
<dbReference type="Proteomes" id="UP001429357">
    <property type="component" value="Unassembled WGS sequence"/>
</dbReference>
<evidence type="ECO:0000256" key="3">
    <source>
        <dbReference type="ARBA" id="ARBA00022759"/>
    </source>
</evidence>
<gene>
    <name evidence="8" type="ORF">BAU18_000370</name>
</gene>
<evidence type="ECO:0000256" key="5">
    <source>
        <dbReference type="ARBA" id="ARBA00035648"/>
    </source>
</evidence>
<evidence type="ECO:0000256" key="1">
    <source>
        <dbReference type="ARBA" id="ARBA00001968"/>
    </source>
</evidence>
<reference evidence="8 9" key="2">
    <citation type="submission" date="2024-02" db="EMBL/GenBank/DDBJ databases">
        <title>The Genome Sequence of Enterococcus diestrammenae JM9A.</title>
        <authorList>
            <person name="Earl A."/>
            <person name="Manson A."/>
            <person name="Gilmore M."/>
            <person name="Sanders J."/>
            <person name="Shea T."/>
            <person name="Howe W."/>
            <person name="Livny J."/>
            <person name="Cuomo C."/>
            <person name="Neafsey D."/>
            <person name="Birren B."/>
        </authorList>
    </citation>
    <scope>NUCLEOTIDE SEQUENCE [LARGE SCALE GENOMIC DNA]</scope>
    <source>
        <strain evidence="8 9">JM9A</strain>
    </source>
</reference>
<evidence type="ECO:0000256" key="4">
    <source>
        <dbReference type="ARBA" id="ARBA00022801"/>
    </source>
</evidence>
<organism evidence="8 9">
    <name type="scientific">Enterococcus diestrammenae</name>
    <dbReference type="NCBI Taxonomy" id="1155073"/>
    <lineage>
        <taxon>Bacteria</taxon>
        <taxon>Bacillati</taxon>
        <taxon>Bacillota</taxon>
        <taxon>Bacilli</taxon>
        <taxon>Lactobacillales</taxon>
        <taxon>Enterococcaceae</taxon>
        <taxon>Enterococcus</taxon>
    </lineage>
</organism>
<protein>
    <recommendedName>
        <fullName evidence="10">YicC family protein</fullName>
    </recommendedName>
</protein>
<feature type="domain" description="Endoribonuclease YicC-like N-terminal" evidence="6">
    <location>
        <begin position="2"/>
        <end position="159"/>
    </location>
</feature>
<dbReference type="InterPro" id="IPR013527">
    <property type="entry name" value="YicC-like_N"/>
</dbReference>
<dbReference type="EMBL" id="MAEI02000001">
    <property type="protein sequence ID" value="MEO1780819.1"/>
    <property type="molecule type" value="Genomic_DNA"/>
</dbReference>
<dbReference type="InterPro" id="IPR005229">
    <property type="entry name" value="YicC/YloC-like"/>
</dbReference>
<evidence type="ECO:0000313" key="9">
    <source>
        <dbReference type="Proteomes" id="UP001429357"/>
    </source>
</evidence>
<reference evidence="9" key="1">
    <citation type="submission" date="2016-06" db="EMBL/GenBank/DDBJ databases">
        <title>Four novel species of enterococci isolated from chicken manure.</title>
        <authorList>
            <person name="Van Tyne D."/>
        </authorList>
    </citation>
    <scope>NUCLEOTIDE SEQUENCE [LARGE SCALE GENOMIC DNA]</scope>
    <source>
        <strain evidence="9">JM9A</strain>
    </source>
</reference>
<dbReference type="PANTHER" id="PTHR30636">
    <property type="entry name" value="UPF0701 PROTEIN YICC"/>
    <property type="match status" value="1"/>
</dbReference>
<proteinExistence type="inferred from homology"/>
<evidence type="ECO:0008006" key="10">
    <source>
        <dbReference type="Google" id="ProtNLM"/>
    </source>
</evidence>